<dbReference type="RefSeq" id="WP_231439229.1">
    <property type="nucleotide sequence ID" value="NZ_JAJOMB010000002.1"/>
</dbReference>
<dbReference type="AlphaFoldDB" id="A0A9X1NAH6"/>
<evidence type="ECO:0000313" key="2">
    <source>
        <dbReference type="Proteomes" id="UP001138997"/>
    </source>
</evidence>
<dbReference type="Proteomes" id="UP001138997">
    <property type="component" value="Unassembled WGS sequence"/>
</dbReference>
<accession>A0A9X1NAH6</accession>
<evidence type="ECO:0000313" key="1">
    <source>
        <dbReference type="EMBL" id="MCD5310304.1"/>
    </source>
</evidence>
<protein>
    <recommendedName>
        <fullName evidence="3">WXG100 family type VII secretion target</fullName>
    </recommendedName>
</protein>
<keyword evidence="2" id="KW-1185">Reference proteome</keyword>
<organism evidence="1 2">
    <name type="scientific">Kineosporia babensis</name>
    <dbReference type="NCBI Taxonomy" id="499548"/>
    <lineage>
        <taxon>Bacteria</taxon>
        <taxon>Bacillati</taxon>
        <taxon>Actinomycetota</taxon>
        <taxon>Actinomycetes</taxon>
        <taxon>Kineosporiales</taxon>
        <taxon>Kineosporiaceae</taxon>
        <taxon>Kineosporia</taxon>
    </lineage>
</organism>
<sequence length="95" mass="10321">MSGYSYSPTGGQDTMAELQQVTARMRDLLDQLQASAQAFMNANEGEAPGNYSLAQSEWNAGHQAMEQAMNKGIVALQNIHNEILNGDRQGAAQFM</sequence>
<proteinExistence type="predicted"/>
<gene>
    <name evidence="1" type="ORF">LR394_05300</name>
</gene>
<dbReference type="Gene3D" id="1.10.287.1060">
    <property type="entry name" value="ESAT-6-like"/>
    <property type="match status" value="1"/>
</dbReference>
<comment type="caution">
    <text evidence="1">The sequence shown here is derived from an EMBL/GenBank/DDBJ whole genome shotgun (WGS) entry which is preliminary data.</text>
</comment>
<name>A0A9X1NAH6_9ACTN</name>
<reference evidence="1" key="1">
    <citation type="submission" date="2021-11" db="EMBL/GenBank/DDBJ databases">
        <title>Streptomyces corallinus and Kineosporia corallina sp. nov., two new coral-derived marine actinobacteria.</title>
        <authorList>
            <person name="Buangrab K."/>
            <person name="Sutthacheep M."/>
            <person name="Yeemin T."/>
            <person name="Harunari E."/>
            <person name="Igarashi Y."/>
            <person name="Sripreechasak P."/>
            <person name="Kanchanasin P."/>
            <person name="Tanasupawat S."/>
            <person name="Phongsopitanun W."/>
        </authorList>
    </citation>
    <scope>NUCLEOTIDE SEQUENCE</scope>
    <source>
        <strain evidence="1">JCM 31032</strain>
    </source>
</reference>
<evidence type="ECO:0008006" key="3">
    <source>
        <dbReference type="Google" id="ProtNLM"/>
    </source>
</evidence>
<dbReference type="EMBL" id="JAJOMB010000002">
    <property type="protein sequence ID" value="MCD5310304.1"/>
    <property type="molecule type" value="Genomic_DNA"/>
</dbReference>
<dbReference type="InterPro" id="IPR036689">
    <property type="entry name" value="ESAT-6-like_sf"/>
</dbReference>
<dbReference type="SUPFAM" id="SSF140453">
    <property type="entry name" value="EsxAB dimer-like"/>
    <property type="match status" value="1"/>
</dbReference>